<gene>
    <name evidence="2" type="ordered locus">Fleli_3404</name>
</gene>
<dbReference type="InterPro" id="IPR029062">
    <property type="entry name" value="Class_I_gatase-like"/>
</dbReference>
<accession>I4AP41</accession>
<dbReference type="PANTHER" id="PTHR10224">
    <property type="entry name" value="ES1 PROTEIN HOMOLOG, MITOCHONDRIAL"/>
    <property type="match status" value="1"/>
</dbReference>
<feature type="domain" description="DJ-1/PfpI" evidence="1">
    <location>
        <begin position="14"/>
        <end position="143"/>
    </location>
</feature>
<sequence>MKIGVLLSGAGVYDGAEIQESVLILLALEQAGVSYFCIAPNIEQHHVINHLTGNEMNEKRNVLVEAARIARGNIKDLAEINADDMDGLVMPGGFGVAKNFTKWAFEGANGEINPDVKKIINEMVRNHKPIAAVCMSPTTVAKALEGSGIEANLTIGTTKEKSPYQIADINAEMKKVDANPVLCPVTEVITDDANNIVSSPCYMMEASISQINEGIQKTIAKLVEMVALQRES</sequence>
<dbReference type="OrthoDB" id="9800516at2"/>
<dbReference type="EMBL" id="CP003345">
    <property type="protein sequence ID" value="AFM05726.1"/>
    <property type="molecule type" value="Genomic_DNA"/>
</dbReference>
<dbReference type="SUPFAM" id="SSF52317">
    <property type="entry name" value="Class I glutamine amidotransferase-like"/>
    <property type="match status" value="1"/>
</dbReference>
<dbReference type="PANTHER" id="PTHR10224:SF12">
    <property type="entry name" value="GLYOXALASE ELBB"/>
    <property type="match status" value="1"/>
</dbReference>
<protein>
    <submittedName>
        <fullName evidence="2">Uncharacterized protein involved in an early stage of isoprenoid biosynthesis</fullName>
    </submittedName>
</protein>
<dbReference type="Proteomes" id="UP000006054">
    <property type="component" value="Chromosome"/>
</dbReference>
<reference evidence="3" key="1">
    <citation type="submission" date="2012-06" db="EMBL/GenBank/DDBJ databases">
        <title>The complete genome of Flexibacter litoralis DSM 6794.</title>
        <authorList>
            <person name="Lucas S."/>
            <person name="Copeland A."/>
            <person name="Lapidus A."/>
            <person name="Glavina del Rio T."/>
            <person name="Dalin E."/>
            <person name="Tice H."/>
            <person name="Bruce D."/>
            <person name="Goodwin L."/>
            <person name="Pitluck S."/>
            <person name="Peters L."/>
            <person name="Ovchinnikova G."/>
            <person name="Lu M."/>
            <person name="Kyrpides N."/>
            <person name="Mavromatis K."/>
            <person name="Ivanova N."/>
            <person name="Brettin T."/>
            <person name="Detter J.C."/>
            <person name="Han C."/>
            <person name="Larimer F."/>
            <person name="Land M."/>
            <person name="Hauser L."/>
            <person name="Markowitz V."/>
            <person name="Cheng J.-F."/>
            <person name="Hugenholtz P."/>
            <person name="Woyke T."/>
            <person name="Wu D."/>
            <person name="Spring S."/>
            <person name="Lang E."/>
            <person name="Kopitz M."/>
            <person name="Brambilla E."/>
            <person name="Klenk H.-P."/>
            <person name="Eisen J.A."/>
        </authorList>
    </citation>
    <scope>NUCLEOTIDE SEQUENCE [LARGE SCALE GENOMIC DNA]</scope>
    <source>
        <strain evidence="3">ATCC 23117 / DSM 6794 / NBRC 15988 / NCIMB 1366 / Sio-4</strain>
    </source>
</reference>
<dbReference type="AlphaFoldDB" id="I4AP41"/>
<dbReference type="KEGG" id="fli:Fleli_3404"/>
<dbReference type="STRING" id="880071.Fleli_3404"/>
<proteinExistence type="predicted"/>
<evidence type="ECO:0000259" key="1">
    <source>
        <dbReference type="Pfam" id="PF01965"/>
    </source>
</evidence>
<keyword evidence="3" id="KW-1185">Reference proteome</keyword>
<dbReference type="eggNOG" id="COG3155">
    <property type="taxonomic scope" value="Bacteria"/>
</dbReference>
<dbReference type="NCBIfam" id="NF008747">
    <property type="entry name" value="PRK11780.1"/>
    <property type="match status" value="1"/>
</dbReference>
<dbReference type="HOGENOM" id="CLU_072952_1_0_10"/>
<evidence type="ECO:0000313" key="3">
    <source>
        <dbReference type="Proteomes" id="UP000006054"/>
    </source>
</evidence>
<dbReference type="RefSeq" id="WP_014799152.1">
    <property type="nucleotide sequence ID" value="NC_018018.1"/>
</dbReference>
<name>I4AP41_BERLS</name>
<dbReference type="Pfam" id="PF01965">
    <property type="entry name" value="DJ-1_PfpI"/>
    <property type="match status" value="1"/>
</dbReference>
<dbReference type="Gene3D" id="3.40.50.880">
    <property type="match status" value="1"/>
</dbReference>
<evidence type="ECO:0000313" key="2">
    <source>
        <dbReference type="EMBL" id="AFM05726.1"/>
    </source>
</evidence>
<dbReference type="PATRIC" id="fig|880071.3.peg.3408"/>
<dbReference type="InterPro" id="IPR002818">
    <property type="entry name" value="DJ-1/PfpI"/>
</dbReference>
<organism evidence="2 3">
    <name type="scientific">Bernardetia litoralis (strain ATCC 23117 / DSM 6794 / NBRC 15988 / NCIMB 1366 / Fx l1 / Sio-4)</name>
    <name type="common">Flexibacter litoralis</name>
    <dbReference type="NCBI Taxonomy" id="880071"/>
    <lineage>
        <taxon>Bacteria</taxon>
        <taxon>Pseudomonadati</taxon>
        <taxon>Bacteroidota</taxon>
        <taxon>Cytophagia</taxon>
        <taxon>Cytophagales</taxon>
        <taxon>Bernardetiaceae</taxon>
        <taxon>Bernardetia</taxon>
    </lineage>
</organism>